<name>A0ABQ2VRW5_9ACTN</name>
<gene>
    <name evidence="13" type="ORF">GCM10015535_05160</name>
</gene>
<dbReference type="SUPFAM" id="SSF56601">
    <property type="entry name" value="beta-lactamase/transpeptidase-like"/>
    <property type="match status" value="1"/>
</dbReference>
<evidence type="ECO:0000256" key="6">
    <source>
        <dbReference type="ARBA" id="ARBA00023268"/>
    </source>
</evidence>
<dbReference type="SUPFAM" id="SSF53955">
    <property type="entry name" value="Lysozyme-like"/>
    <property type="match status" value="1"/>
</dbReference>
<comment type="catalytic activity">
    <reaction evidence="7">
        <text>Preferential cleavage: (Ac)2-L-Lys-D-Ala-|-D-Ala. Also transpeptidation of peptidyl-alanyl moieties that are N-acyl substituents of D-alanine.</text>
        <dbReference type="EC" id="3.4.16.4"/>
    </reaction>
</comment>
<comment type="caution">
    <text evidence="13">The sequence shown here is derived from an EMBL/GenBank/DDBJ whole genome shotgun (WGS) entry which is preliminary data.</text>
</comment>
<evidence type="ECO:0000256" key="10">
    <source>
        <dbReference type="SAM" id="Phobius"/>
    </source>
</evidence>
<dbReference type="Pfam" id="PF00905">
    <property type="entry name" value="Transpeptidase"/>
    <property type="match status" value="1"/>
</dbReference>
<dbReference type="InterPro" id="IPR023346">
    <property type="entry name" value="Lysozyme-like_dom_sf"/>
</dbReference>
<keyword evidence="14" id="KW-1185">Reference proteome</keyword>
<feature type="compositionally biased region" description="Polar residues" evidence="9">
    <location>
        <begin position="459"/>
        <end position="471"/>
    </location>
</feature>
<dbReference type="PANTHER" id="PTHR32282">
    <property type="entry name" value="BINDING PROTEIN TRANSPEPTIDASE, PUTATIVE-RELATED"/>
    <property type="match status" value="1"/>
</dbReference>
<evidence type="ECO:0000259" key="12">
    <source>
        <dbReference type="Pfam" id="PF00912"/>
    </source>
</evidence>
<dbReference type="InterPro" id="IPR036950">
    <property type="entry name" value="PBP_transglycosylase"/>
</dbReference>
<dbReference type="InterPro" id="IPR050396">
    <property type="entry name" value="Glycosyltr_51/Transpeptidase"/>
</dbReference>
<proteinExistence type="predicted"/>
<dbReference type="Gene3D" id="1.10.3810.10">
    <property type="entry name" value="Biosynthetic peptidoglycan transglycosylase-like"/>
    <property type="match status" value="1"/>
</dbReference>
<evidence type="ECO:0000256" key="8">
    <source>
        <dbReference type="ARBA" id="ARBA00049902"/>
    </source>
</evidence>
<dbReference type="Gene3D" id="3.40.710.10">
    <property type="entry name" value="DD-peptidase/beta-lactamase superfamily"/>
    <property type="match status" value="1"/>
</dbReference>
<keyword evidence="6" id="KW-0511">Multifunctional enzyme</keyword>
<evidence type="ECO:0000256" key="2">
    <source>
        <dbReference type="ARBA" id="ARBA00022670"/>
    </source>
</evidence>
<comment type="catalytic activity">
    <reaction evidence="8">
        <text>[GlcNAc-(1-&gt;4)-Mur2Ac(oyl-L-Ala-gamma-D-Glu-L-Lys-D-Ala-D-Ala)](n)-di-trans,octa-cis-undecaprenyl diphosphate + beta-D-GlcNAc-(1-&gt;4)-Mur2Ac(oyl-L-Ala-gamma-D-Glu-L-Lys-D-Ala-D-Ala)-di-trans,octa-cis-undecaprenyl diphosphate = [GlcNAc-(1-&gt;4)-Mur2Ac(oyl-L-Ala-gamma-D-Glu-L-Lys-D-Ala-D-Ala)](n+1)-di-trans,octa-cis-undecaprenyl diphosphate + di-trans,octa-cis-undecaprenyl diphosphate + H(+)</text>
        <dbReference type="Rhea" id="RHEA:23708"/>
        <dbReference type="Rhea" id="RHEA-COMP:9602"/>
        <dbReference type="Rhea" id="RHEA-COMP:9603"/>
        <dbReference type="ChEBI" id="CHEBI:15378"/>
        <dbReference type="ChEBI" id="CHEBI:58405"/>
        <dbReference type="ChEBI" id="CHEBI:60033"/>
        <dbReference type="ChEBI" id="CHEBI:78435"/>
        <dbReference type="EC" id="2.4.99.28"/>
    </reaction>
</comment>
<evidence type="ECO:0000256" key="3">
    <source>
        <dbReference type="ARBA" id="ARBA00022676"/>
    </source>
</evidence>
<evidence type="ECO:0000256" key="9">
    <source>
        <dbReference type="SAM" id="MobiDB-lite"/>
    </source>
</evidence>
<keyword evidence="5" id="KW-0378">Hydrolase</keyword>
<dbReference type="EMBL" id="BMTF01000001">
    <property type="protein sequence ID" value="GGV75133.1"/>
    <property type="molecule type" value="Genomic_DNA"/>
</dbReference>
<feature type="domain" description="Penicillin-binding protein transpeptidase" evidence="11">
    <location>
        <begin position="488"/>
        <end position="667"/>
    </location>
</feature>
<evidence type="ECO:0000313" key="13">
    <source>
        <dbReference type="EMBL" id="GGV75133.1"/>
    </source>
</evidence>
<reference evidence="14" key="1">
    <citation type="journal article" date="2019" name="Int. J. Syst. Evol. Microbiol.">
        <title>The Global Catalogue of Microorganisms (GCM) 10K type strain sequencing project: providing services to taxonomists for standard genome sequencing and annotation.</title>
        <authorList>
            <consortium name="The Broad Institute Genomics Platform"/>
            <consortium name="The Broad Institute Genome Sequencing Center for Infectious Disease"/>
            <person name="Wu L."/>
            <person name="Ma J."/>
        </authorList>
    </citation>
    <scope>NUCLEOTIDE SEQUENCE [LARGE SCALE GENOMIC DNA]</scope>
    <source>
        <strain evidence="14">JCM 4376</strain>
    </source>
</reference>
<organism evidence="13 14">
    <name type="scientific">Streptomyces gelaticus</name>
    <dbReference type="NCBI Taxonomy" id="285446"/>
    <lineage>
        <taxon>Bacteria</taxon>
        <taxon>Bacillati</taxon>
        <taxon>Actinomycetota</taxon>
        <taxon>Actinomycetes</taxon>
        <taxon>Kitasatosporales</taxon>
        <taxon>Streptomycetaceae</taxon>
        <taxon>Streptomyces</taxon>
    </lineage>
</organism>
<keyword evidence="10" id="KW-0812">Transmembrane</keyword>
<feature type="region of interest" description="Disordered" evidence="9">
    <location>
        <begin position="459"/>
        <end position="481"/>
    </location>
</feature>
<keyword evidence="3" id="KW-0328">Glycosyltransferase</keyword>
<keyword evidence="10" id="KW-1133">Transmembrane helix</keyword>
<keyword evidence="4" id="KW-0808">Transferase</keyword>
<dbReference type="Pfam" id="PF00912">
    <property type="entry name" value="Transgly"/>
    <property type="match status" value="1"/>
</dbReference>
<evidence type="ECO:0000256" key="4">
    <source>
        <dbReference type="ARBA" id="ARBA00022679"/>
    </source>
</evidence>
<keyword evidence="1" id="KW-0121">Carboxypeptidase</keyword>
<dbReference type="Proteomes" id="UP000660675">
    <property type="component" value="Unassembled WGS sequence"/>
</dbReference>
<dbReference type="InterPro" id="IPR001460">
    <property type="entry name" value="PCN-bd_Tpept"/>
</dbReference>
<evidence type="ECO:0000259" key="11">
    <source>
        <dbReference type="Pfam" id="PF00905"/>
    </source>
</evidence>
<feature type="domain" description="Glycosyl transferase family 51" evidence="12">
    <location>
        <begin position="132"/>
        <end position="308"/>
    </location>
</feature>
<evidence type="ECO:0000256" key="5">
    <source>
        <dbReference type="ARBA" id="ARBA00022801"/>
    </source>
</evidence>
<feature type="transmembrane region" description="Helical" evidence="10">
    <location>
        <begin position="85"/>
        <end position="108"/>
    </location>
</feature>
<evidence type="ECO:0000313" key="14">
    <source>
        <dbReference type="Proteomes" id="UP000660675"/>
    </source>
</evidence>
<dbReference type="InterPro" id="IPR012338">
    <property type="entry name" value="Beta-lactam/transpept-like"/>
</dbReference>
<dbReference type="PANTHER" id="PTHR32282:SF34">
    <property type="entry name" value="PENICILLIN-BINDING PROTEIN 1A"/>
    <property type="match status" value="1"/>
</dbReference>
<dbReference type="InterPro" id="IPR001264">
    <property type="entry name" value="Glyco_trans_51"/>
</dbReference>
<sequence>MPVRGRGRNDHCTGAVAVCGRPGLSWLDGMTQHNIFSRTARAARTALVPGTGRRKQTKRPFARLPRRPDFPRAGRRGWRRWVPSWRLVLGSVLMFTATLATVVGIAYARTDIPEDLNAFATQQDTVYYWADGTPMARTGWVSRQEMPLSKIPDHVRWAVLAAENANFYSDHGISTQGITRALWRTVSDGDTQGGSTITQQYVKNVYLSQDQSFSRKFTEMLMAVKLDSRLSKDEILQEYLNTSWFGRGTYGLQRASQAYYGKEVTQLNASEGAFIASLLKGASLYDPAVNPRNRERAVERWRWTLDRMVEIGKLAPAERATYTTFPEPKPPHRPNSAGGQDGYLVQLAESYAKRAAHISDARFDLGGYQIYTTFEKPRMTALTRSVRDARRALDPEQRKADRFVRFGAASVAPDGRILAVYGGPDFERQAFNESNAGTVPAGSAFTPFVYAAGLQHGVSQKRNGPRSTITPATVYDGDDGIPVMTPEGPYWDRSGKMVKGHNDDGTSYGPISLHEAMAKSVDSPFLQLGMDTGLKLVRSTAEASGLLPSSFGPPVPAFAMGNSTPSAIRMADAYGTFAARGVHTDPYSVRKVTRNGEPVRLDLPRPRRAVRSEVADEITASLVRPGGRNGAVSLTPAATKAGTTEDDTARWYVGYGPTASTAVVVYRMDLTKSLAPLPLKGLAGGPADDGKLPAQIWNTYMEAMTK</sequence>
<evidence type="ECO:0000256" key="1">
    <source>
        <dbReference type="ARBA" id="ARBA00022645"/>
    </source>
</evidence>
<protein>
    <submittedName>
        <fullName evidence="13">Penicillin-binding protein</fullName>
    </submittedName>
</protein>
<evidence type="ECO:0000256" key="7">
    <source>
        <dbReference type="ARBA" id="ARBA00034000"/>
    </source>
</evidence>
<accession>A0ABQ2VRW5</accession>
<keyword evidence="10" id="KW-0472">Membrane</keyword>
<keyword evidence="2" id="KW-0645">Protease</keyword>